<evidence type="ECO:0000313" key="4">
    <source>
        <dbReference type="EMBL" id="JAT50095.1"/>
    </source>
</evidence>
<accession>A0A1D1Y612</accession>
<name>A0A1D1Y612_9ARAE</name>
<gene>
    <name evidence="4" type="primary">ORF178</name>
    <name evidence="4" type="ORF">g.23833</name>
</gene>
<organism evidence="4">
    <name type="scientific">Anthurium amnicola</name>
    <dbReference type="NCBI Taxonomy" id="1678845"/>
    <lineage>
        <taxon>Eukaryota</taxon>
        <taxon>Viridiplantae</taxon>
        <taxon>Streptophyta</taxon>
        <taxon>Embryophyta</taxon>
        <taxon>Tracheophyta</taxon>
        <taxon>Spermatophyta</taxon>
        <taxon>Magnoliopsida</taxon>
        <taxon>Liliopsida</taxon>
        <taxon>Araceae</taxon>
        <taxon>Pothoideae</taxon>
        <taxon>Potheae</taxon>
        <taxon>Anthurium</taxon>
    </lineage>
</organism>
<feature type="region of interest" description="Disordered" evidence="1">
    <location>
        <begin position="83"/>
        <end position="108"/>
    </location>
</feature>
<feature type="compositionally biased region" description="Basic and acidic residues" evidence="1">
    <location>
        <begin position="406"/>
        <end position="419"/>
    </location>
</feature>
<feature type="compositionally biased region" description="Polar residues" evidence="1">
    <location>
        <begin position="267"/>
        <end position="280"/>
    </location>
</feature>
<evidence type="ECO:0000259" key="3">
    <source>
        <dbReference type="Pfam" id="PF14383"/>
    </source>
</evidence>
<feature type="compositionally biased region" description="Polar residues" evidence="1">
    <location>
        <begin position="386"/>
        <end position="401"/>
    </location>
</feature>
<feature type="compositionally biased region" description="Polar residues" evidence="1">
    <location>
        <begin position="88"/>
        <end position="102"/>
    </location>
</feature>
<dbReference type="InterPro" id="IPR025486">
    <property type="entry name" value="DUF4378"/>
</dbReference>
<feature type="domain" description="DUF4378" evidence="2">
    <location>
        <begin position="740"/>
        <end position="894"/>
    </location>
</feature>
<feature type="compositionally biased region" description="Polar residues" evidence="1">
    <location>
        <begin position="370"/>
        <end position="379"/>
    </location>
</feature>
<feature type="region of interest" description="Disordered" evidence="1">
    <location>
        <begin position="201"/>
        <end position="285"/>
    </location>
</feature>
<dbReference type="InterPro" id="IPR032795">
    <property type="entry name" value="DUF3741-assoc"/>
</dbReference>
<evidence type="ECO:0000259" key="2">
    <source>
        <dbReference type="Pfam" id="PF14309"/>
    </source>
</evidence>
<feature type="compositionally biased region" description="Polar residues" evidence="1">
    <location>
        <begin position="46"/>
        <end position="57"/>
    </location>
</feature>
<proteinExistence type="predicted"/>
<feature type="compositionally biased region" description="Polar residues" evidence="1">
    <location>
        <begin position="208"/>
        <end position="228"/>
    </location>
</feature>
<sequence length="901" mass="99160">SRKKLFANGTVSPEGVRKRANGDDSVQTTRIRLIEDKDIGGVPSVKGSSDYSCASSVTDEEGNGIRAPGVVARLMGLDSLPSAGVSEPYSTPLSNSRSVQENHNQKRSLDFQIDDQFSNMDGRFECYHRKPLELRCHRMPSSPIERFQTEVLPPRSAKSLPITHFKLLSPIKNPRFLSGKNAAHIMEAAVKILEPGLHMNTKDKVPSLGSSSLTGKAQGSKESISVSQRSSRLPESSRRPLESNAIRYLKGHSLNKSWNGPEEVNSPMASPQWEETNSTGAKGRGKTISLAIQAKVNVQRREGLATSSRNTLVPREHDETKQKLQNQPFKSQLSSKNKMQKKSSTVGPSGVLKQNNQKQNCLSAKDKLTSKPSVSSQQLRKVPSMDANSGKNKTLNKTHGSSKVGYRKEESQATHHQKDVFSSNTKDFPRKKRLIDGTYQSDRNSLSDNILVDRHEKRFQPSVMIDEHQRCNEDNRNSGTDVVSFTFTSPMIKQPLGSHSTNIIEKHDTSSFPVGLPGERNDADVMSCKLSSSGLNMISGDALSILLEQKLRELTSGFESYSNLVKVGDTSVSTSFVPGSTSASENGHTVLMLREKKAIPEPSSTSLCNESDALLLCDSQRFNLSAKLQGVEGTTECSSSNRVAHKELEQQHPSPLSILEASFSNESCNSSDSSDGTNGSEICVSAQGQNYAGLSKKKASGEVEMDISDSASSYMETANEGHRAEFITMTGSIDTGEEESKYVRTILRNADIDLEGLTLGRSGYALDPILFDLLENKRDSYRTKGEGRDCSRLWRKALFDCVGECLESERSRYFRAGYESWAKGAATKARRGDGLADEAYREILGWKAMGDWMVDEIVDKDMSSHLGRWVDFEVEACEAGVEIEKELLSCLVDEIVADFIM</sequence>
<dbReference type="AlphaFoldDB" id="A0A1D1Y612"/>
<feature type="domain" description="DUF3741" evidence="3">
    <location>
        <begin position="55"/>
        <end position="86"/>
    </location>
</feature>
<reference evidence="4" key="1">
    <citation type="submission" date="2015-07" db="EMBL/GenBank/DDBJ databases">
        <title>Transcriptome Assembly of Anthurium amnicola.</title>
        <authorList>
            <person name="Suzuki J."/>
        </authorList>
    </citation>
    <scope>NUCLEOTIDE SEQUENCE</scope>
</reference>
<dbReference type="EMBL" id="GDJX01017841">
    <property type="protein sequence ID" value="JAT50095.1"/>
    <property type="molecule type" value="Transcribed_RNA"/>
</dbReference>
<feature type="region of interest" description="Disordered" evidence="1">
    <location>
        <begin position="299"/>
        <end position="426"/>
    </location>
</feature>
<protein>
    <submittedName>
        <fullName evidence="4">Uncharacterized protein ORF178</fullName>
    </submittedName>
</protein>
<dbReference type="PANTHER" id="PTHR21726">
    <property type="entry name" value="PHOSPHATIDYLINOSITOL N-ACETYLGLUCOSAMINYLTRANSFERASE SUBUNIT P DOWN SYNDROME CRITICAL REGION PROTEIN 5 -RELATED"/>
    <property type="match status" value="1"/>
</dbReference>
<feature type="compositionally biased region" description="Polar residues" evidence="1">
    <location>
        <begin position="323"/>
        <end position="362"/>
    </location>
</feature>
<dbReference type="Pfam" id="PF14309">
    <property type="entry name" value="DUF4378"/>
    <property type="match status" value="1"/>
</dbReference>
<feature type="non-terminal residue" evidence="4">
    <location>
        <position position="1"/>
    </location>
</feature>
<dbReference type="PANTHER" id="PTHR21726:SF29">
    <property type="entry name" value="EXPRESSED PROTEIN"/>
    <property type="match status" value="1"/>
</dbReference>
<dbReference type="Pfam" id="PF14383">
    <property type="entry name" value="VARLMGL"/>
    <property type="match status" value="1"/>
</dbReference>
<feature type="region of interest" description="Disordered" evidence="1">
    <location>
        <begin position="39"/>
        <end position="64"/>
    </location>
</feature>
<evidence type="ECO:0000256" key="1">
    <source>
        <dbReference type="SAM" id="MobiDB-lite"/>
    </source>
</evidence>
<feature type="region of interest" description="Disordered" evidence="1">
    <location>
        <begin position="1"/>
        <end position="25"/>
    </location>
</feature>